<proteinExistence type="predicted"/>
<reference evidence="1" key="1">
    <citation type="submission" date="2021-02" db="EMBL/GenBank/DDBJ databases">
        <authorList>
            <consortium name="DOE Joint Genome Institute"/>
            <person name="Ahrendt S."/>
            <person name="Looney B.P."/>
            <person name="Miyauchi S."/>
            <person name="Morin E."/>
            <person name="Drula E."/>
            <person name="Courty P.E."/>
            <person name="Chicoki N."/>
            <person name="Fauchery L."/>
            <person name="Kohler A."/>
            <person name="Kuo A."/>
            <person name="Labutti K."/>
            <person name="Pangilinan J."/>
            <person name="Lipzen A."/>
            <person name="Riley R."/>
            <person name="Andreopoulos W."/>
            <person name="He G."/>
            <person name="Johnson J."/>
            <person name="Barry K.W."/>
            <person name="Grigoriev I.V."/>
            <person name="Nagy L."/>
            <person name="Hibbett D."/>
            <person name="Henrissat B."/>
            <person name="Matheny P.B."/>
            <person name="Labbe J."/>
            <person name="Martin F."/>
        </authorList>
    </citation>
    <scope>NUCLEOTIDE SEQUENCE</scope>
    <source>
        <strain evidence="1">EC-137</strain>
    </source>
</reference>
<gene>
    <name evidence="1" type="ORF">K488DRAFT_24118</name>
</gene>
<sequence length="405" mass="45673">GMTSFVKEYIGSRKISVPELLCAFDIMLCEELQKKKPETLLYFLKVALSRELQLRERLTQYNTIDDAVRLIKSSKRILVLTGAGISVSCGIPDFRSRNGLYAQLKETGQYDLDDPQEMFDIRYFRSNPAGFSFAKQIYPSNFIPSSCHRFIKLIEDKGKVCHPNYTQNIDTLETLAGVRNVLQCHGSFATASCLECRTRVPGNVIEREILAGEVPLCTVCSKNEKDRRPPRPKRKRRGAGRYESEGEDDADGTKYPPWVMKPDITFFGEKLTDAFENALIADEERVDLILIMGTSLKVSPVADIISTASPVHILINKTPVKHVNPDIVLLGNADPIVEYLCMQLGWDLPPPSSKSSNTLQPPRRQNSKKRPSEEPGPQRVGNSHVWLFDGAEGGEWLEELREREE</sequence>
<feature type="non-terminal residue" evidence="1">
    <location>
        <position position="405"/>
    </location>
</feature>
<keyword evidence="2" id="KW-1185">Reference proteome</keyword>
<evidence type="ECO:0000313" key="2">
    <source>
        <dbReference type="Proteomes" id="UP000814128"/>
    </source>
</evidence>
<protein>
    <submittedName>
        <fullName evidence="1">DHS-like NAD/FAD-binding domain-containing protein</fullName>
    </submittedName>
</protein>
<reference evidence="1" key="2">
    <citation type="journal article" date="2022" name="New Phytol.">
        <title>Evolutionary transition to the ectomycorrhizal habit in the genomes of a hyperdiverse lineage of mushroom-forming fungi.</title>
        <authorList>
            <person name="Looney B."/>
            <person name="Miyauchi S."/>
            <person name="Morin E."/>
            <person name="Drula E."/>
            <person name="Courty P.E."/>
            <person name="Kohler A."/>
            <person name="Kuo A."/>
            <person name="LaButti K."/>
            <person name="Pangilinan J."/>
            <person name="Lipzen A."/>
            <person name="Riley R."/>
            <person name="Andreopoulos W."/>
            <person name="He G."/>
            <person name="Johnson J."/>
            <person name="Nolan M."/>
            <person name="Tritt A."/>
            <person name="Barry K.W."/>
            <person name="Grigoriev I.V."/>
            <person name="Nagy L.G."/>
            <person name="Hibbett D."/>
            <person name="Henrissat B."/>
            <person name="Matheny P.B."/>
            <person name="Labbe J."/>
            <person name="Martin F.M."/>
        </authorList>
    </citation>
    <scope>NUCLEOTIDE SEQUENCE</scope>
    <source>
        <strain evidence="1">EC-137</strain>
    </source>
</reference>
<evidence type="ECO:0000313" key="1">
    <source>
        <dbReference type="EMBL" id="KAI0029549.1"/>
    </source>
</evidence>
<feature type="non-terminal residue" evidence="1">
    <location>
        <position position="1"/>
    </location>
</feature>
<organism evidence="1 2">
    <name type="scientific">Vararia minispora EC-137</name>
    <dbReference type="NCBI Taxonomy" id="1314806"/>
    <lineage>
        <taxon>Eukaryota</taxon>
        <taxon>Fungi</taxon>
        <taxon>Dikarya</taxon>
        <taxon>Basidiomycota</taxon>
        <taxon>Agaricomycotina</taxon>
        <taxon>Agaricomycetes</taxon>
        <taxon>Russulales</taxon>
        <taxon>Lachnocladiaceae</taxon>
        <taxon>Vararia</taxon>
    </lineage>
</organism>
<comment type="caution">
    <text evidence="1">The sequence shown here is derived from an EMBL/GenBank/DDBJ whole genome shotgun (WGS) entry which is preliminary data.</text>
</comment>
<accession>A0ACB8QCS4</accession>
<dbReference type="EMBL" id="MU273669">
    <property type="protein sequence ID" value="KAI0029549.1"/>
    <property type="molecule type" value="Genomic_DNA"/>
</dbReference>
<name>A0ACB8QCS4_9AGAM</name>
<dbReference type="Proteomes" id="UP000814128">
    <property type="component" value="Unassembled WGS sequence"/>
</dbReference>